<dbReference type="PANTHER" id="PTHR24365:SF541">
    <property type="entry name" value="PROTEIN TOLL-RELATED"/>
    <property type="match status" value="1"/>
</dbReference>
<evidence type="ECO:0000256" key="1">
    <source>
        <dbReference type="ARBA" id="ARBA00004167"/>
    </source>
</evidence>
<keyword evidence="5 12" id="KW-0732">Signal</keyword>
<keyword evidence="3" id="KW-0433">Leucine-rich repeat</keyword>
<dbReference type="EMBL" id="LR899013">
    <property type="protein sequence ID" value="CAD7090421.1"/>
    <property type="molecule type" value="Genomic_DNA"/>
</dbReference>
<keyword evidence="6" id="KW-0677">Repeat</keyword>
<evidence type="ECO:0000256" key="12">
    <source>
        <dbReference type="SAM" id="SignalP"/>
    </source>
</evidence>
<evidence type="ECO:0000256" key="6">
    <source>
        <dbReference type="ARBA" id="ARBA00022737"/>
    </source>
</evidence>
<keyword evidence="15" id="KW-1185">Reference proteome</keyword>
<evidence type="ECO:0000313" key="15">
    <source>
        <dbReference type="Proteomes" id="UP000594454"/>
    </source>
</evidence>
<dbReference type="SMART" id="SM00364">
    <property type="entry name" value="LRR_BAC"/>
    <property type="match status" value="6"/>
</dbReference>
<dbReference type="GO" id="GO:0005886">
    <property type="term" value="C:plasma membrane"/>
    <property type="evidence" value="ECO:0007669"/>
    <property type="project" value="TreeGrafter"/>
</dbReference>
<evidence type="ECO:0000256" key="8">
    <source>
        <dbReference type="ARBA" id="ARBA00023136"/>
    </source>
</evidence>
<feature type="signal peptide" evidence="12">
    <location>
        <begin position="1"/>
        <end position="24"/>
    </location>
</feature>
<reference evidence="14 15" key="1">
    <citation type="submission" date="2020-11" db="EMBL/GenBank/DDBJ databases">
        <authorList>
            <person name="Wallbank WR R."/>
            <person name="Pardo Diaz C."/>
            <person name="Kozak K."/>
            <person name="Martin S."/>
            <person name="Jiggins C."/>
            <person name="Moest M."/>
            <person name="Warren A I."/>
            <person name="Generalovic N T."/>
            <person name="Byers J.R.P. K."/>
            <person name="Montejo-Kovacevich G."/>
            <person name="Yen C E."/>
        </authorList>
    </citation>
    <scope>NUCLEOTIDE SEQUENCE [LARGE SCALE GENOMIC DNA]</scope>
</reference>
<dbReference type="FunFam" id="3.40.50.10140:FF:000026">
    <property type="entry name" value="Toll-like receptor 2"/>
    <property type="match status" value="1"/>
</dbReference>
<evidence type="ECO:0000256" key="3">
    <source>
        <dbReference type="ARBA" id="ARBA00022614"/>
    </source>
</evidence>
<dbReference type="FunFam" id="3.80.10.10:FF:001164">
    <property type="entry name" value="GH01279p"/>
    <property type="match status" value="1"/>
</dbReference>
<feature type="transmembrane region" description="Helical" evidence="11">
    <location>
        <begin position="727"/>
        <end position="746"/>
    </location>
</feature>
<dbReference type="SMART" id="SM00369">
    <property type="entry name" value="LRR_TYP"/>
    <property type="match status" value="12"/>
</dbReference>
<protein>
    <recommendedName>
        <fullName evidence="13">TIR domain-containing protein</fullName>
    </recommendedName>
</protein>
<dbReference type="InterPro" id="IPR001611">
    <property type="entry name" value="Leu-rich_rpt"/>
</dbReference>
<comment type="subcellular location">
    <subcellularLocation>
        <location evidence="1">Membrane</location>
        <topology evidence="1">Single-pass membrane protein</topology>
    </subcellularLocation>
</comment>
<feature type="chain" id="PRO_5030960407" description="TIR domain-containing protein" evidence="12">
    <location>
        <begin position="25"/>
        <end position="973"/>
    </location>
</feature>
<comment type="similarity">
    <text evidence="2">Belongs to the Toll-like receptor family.</text>
</comment>
<feature type="domain" description="TIR" evidence="13">
    <location>
        <begin position="776"/>
        <end position="912"/>
    </location>
</feature>
<dbReference type="Gene3D" id="3.80.10.10">
    <property type="entry name" value="Ribonuclease Inhibitor"/>
    <property type="match status" value="3"/>
</dbReference>
<dbReference type="InterPro" id="IPR032675">
    <property type="entry name" value="LRR_dom_sf"/>
</dbReference>
<dbReference type="PANTHER" id="PTHR24365">
    <property type="entry name" value="TOLL-LIKE RECEPTOR"/>
    <property type="match status" value="1"/>
</dbReference>
<dbReference type="Pfam" id="PF00560">
    <property type="entry name" value="LRR_1"/>
    <property type="match status" value="1"/>
</dbReference>
<evidence type="ECO:0000256" key="2">
    <source>
        <dbReference type="ARBA" id="ARBA00009634"/>
    </source>
</evidence>
<dbReference type="InterPro" id="IPR035897">
    <property type="entry name" value="Toll_tir_struct_dom_sf"/>
</dbReference>
<proteinExistence type="inferred from homology"/>
<keyword evidence="10" id="KW-0325">Glycoprotein</keyword>
<sequence length="973" mass="111378">MISAKTVLLVLFFAITAKKSPAEAHFKCENRVGNCECTKDQDHGFWIKCPFVRSYFTIRVQQGNITIECHKNQEFHYSMLPVMNITDTPNVKMLGCPLPQNQTLDTFLKKFITGRVRTVTFWGDSKLNALTPEFLQGLSDLQTLGIANSNLSQIPNNFFSGFKKLTKLDLFQNHLHLTTDIFIGLDHLHCLGIAFSDLRYLEPGIFRNQKRMEHLTLWRNKLQNLTKDTFFGASSITYLDLRANELTKLECDVFQLLPNLEIINLNRNNFSILPEKLFLNNQKLQSIQLSGNGREMGSLPPDFLAYHSRMVSVSISASIISIPGSMFVGSGNIESISFADNQLESLPSEIFGSQTHLMDLDLRRNRLTKLHDDVFNNTVSLKVLCLSHNKLANITRHIFRNLHNLHQLDLSHNKLHSIDLHAFRGTPKLRIIKASNNHLSLFSSGFEENEKSPFQVLSELQELDLRNNRITHISDDWIHSLSNLRNLDISYNPVTCNCTLFPFVQYLNRSNHDEFGKHPQTSATKSYCSESGEINSWSITSLNYKELVCQHKPCPKMCICWVRYDQTVFVYCSSSNLTKVPSLHDVPKLKTKSMVLHIANNNITTLPDNHLPGYSLVSELYASNNSISHFTEPNIPINLQVLDLSNNILTGINTSVLERIKQTNQTSHLYLGHNPWECNCNTLGLLSFIRANLERIYDLNFIECTTGAKFLALFPKDLCRESIVYEVLAYIAAAFGVVFALLVGFIHRFRTEIKLWLFAHNMCLYFVTEQAIDGDKKYDAFISYSHKDEDFIIDNLLPNLESGPIPYKLCLHERDWVPGEFIHIQIMQSVNDSRRTVIVLSPNFLESVWGTLEFQIAYKAALEEARTRIIIIMYSDIGTSVNVGPELKSYLNTNTYIKWGDPWFWEKLRHALPHPPYRKITKKFSMRKECEDTGGVTLQLAKPLDELPPSPAEIPLDEVQIGRNMGKRPYMRK</sequence>
<dbReference type="PRINTS" id="PR01537">
    <property type="entry name" value="INTRLKN1R1F"/>
</dbReference>
<dbReference type="GO" id="GO:0007165">
    <property type="term" value="P:signal transduction"/>
    <property type="evidence" value="ECO:0007669"/>
    <property type="project" value="InterPro"/>
</dbReference>
<evidence type="ECO:0000256" key="10">
    <source>
        <dbReference type="ARBA" id="ARBA00023180"/>
    </source>
</evidence>
<dbReference type="GO" id="GO:0038023">
    <property type="term" value="F:signaling receptor activity"/>
    <property type="evidence" value="ECO:0007669"/>
    <property type="project" value="TreeGrafter"/>
</dbReference>
<evidence type="ECO:0000256" key="11">
    <source>
        <dbReference type="SAM" id="Phobius"/>
    </source>
</evidence>
<dbReference type="InParanoid" id="A0A7R8V087"/>
<keyword evidence="4 11" id="KW-0812">Transmembrane</keyword>
<dbReference type="PROSITE" id="PS51450">
    <property type="entry name" value="LRR"/>
    <property type="match status" value="4"/>
</dbReference>
<dbReference type="SMART" id="SM00255">
    <property type="entry name" value="TIR"/>
    <property type="match status" value="1"/>
</dbReference>
<keyword evidence="9" id="KW-0675">Receptor</keyword>
<dbReference type="AlphaFoldDB" id="A0A7R8V087"/>
<keyword evidence="7 11" id="KW-1133">Transmembrane helix</keyword>
<organism evidence="14 15">
    <name type="scientific">Hermetia illucens</name>
    <name type="common">Black soldier fly</name>
    <dbReference type="NCBI Taxonomy" id="343691"/>
    <lineage>
        <taxon>Eukaryota</taxon>
        <taxon>Metazoa</taxon>
        <taxon>Ecdysozoa</taxon>
        <taxon>Arthropoda</taxon>
        <taxon>Hexapoda</taxon>
        <taxon>Insecta</taxon>
        <taxon>Pterygota</taxon>
        <taxon>Neoptera</taxon>
        <taxon>Endopterygota</taxon>
        <taxon>Diptera</taxon>
        <taxon>Brachycera</taxon>
        <taxon>Stratiomyomorpha</taxon>
        <taxon>Stratiomyidae</taxon>
        <taxon>Hermetiinae</taxon>
        <taxon>Hermetia</taxon>
    </lineage>
</organism>
<accession>A0A7R8V087</accession>
<evidence type="ECO:0000259" key="13">
    <source>
        <dbReference type="PROSITE" id="PS50104"/>
    </source>
</evidence>
<dbReference type="Proteomes" id="UP000594454">
    <property type="component" value="Chromosome 5"/>
</dbReference>
<dbReference type="Gene3D" id="3.40.50.10140">
    <property type="entry name" value="Toll/interleukin-1 receptor homology (TIR) domain"/>
    <property type="match status" value="1"/>
</dbReference>
<name>A0A7R8V087_HERIL</name>
<evidence type="ECO:0000256" key="7">
    <source>
        <dbReference type="ARBA" id="ARBA00022989"/>
    </source>
</evidence>
<dbReference type="OrthoDB" id="1421090at2759"/>
<keyword evidence="8 11" id="KW-0472">Membrane</keyword>
<dbReference type="SUPFAM" id="SSF52200">
    <property type="entry name" value="Toll/Interleukin receptor TIR domain"/>
    <property type="match status" value="1"/>
</dbReference>
<dbReference type="SMART" id="SM00013">
    <property type="entry name" value="LRRNT"/>
    <property type="match status" value="1"/>
</dbReference>
<gene>
    <name evidence="14" type="ORF">HERILL_LOCUS12903</name>
</gene>
<evidence type="ECO:0000256" key="5">
    <source>
        <dbReference type="ARBA" id="ARBA00022729"/>
    </source>
</evidence>
<dbReference type="InterPro" id="IPR003591">
    <property type="entry name" value="Leu-rich_rpt_typical-subtyp"/>
</dbReference>
<dbReference type="SUPFAM" id="SSF52058">
    <property type="entry name" value="L domain-like"/>
    <property type="match status" value="2"/>
</dbReference>
<evidence type="ECO:0000256" key="4">
    <source>
        <dbReference type="ARBA" id="ARBA00022692"/>
    </source>
</evidence>
<dbReference type="PROSITE" id="PS50104">
    <property type="entry name" value="TIR"/>
    <property type="match status" value="1"/>
</dbReference>
<dbReference type="SMART" id="SM00365">
    <property type="entry name" value="LRR_SD22"/>
    <property type="match status" value="4"/>
</dbReference>
<dbReference type="InterPro" id="IPR000157">
    <property type="entry name" value="TIR_dom"/>
</dbReference>
<dbReference type="Pfam" id="PF01582">
    <property type="entry name" value="TIR"/>
    <property type="match status" value="1"/>
</dbReference>
<evidence type="ECO:0000256" key="9">
    <source>
        <dbReference type="ARBA" id="ARBA00023170"/>
    </source>
</evidence>
<dbReference type="InterPro" id="IPR000372">
    <property type="entry name" value="LRRNT"/>
</dbReference>
<evidence type="ECO:0000313" key="14">
    <source>
        <dbReference type="EMBL" id="CAD7090421.1"/>
    </source>
</evidence>
<dbReference type="Pfam" id="PF13855">
    <property type="entry name" value="LRR_8"/>
    <property type="match status" value="4"/>
</dbReference>